<dbReference type="PANTHER" id="PTHR11017">
    <property type="entry name" value="LEUCINE-RICH REPEAT-CONTAINING PROTEIN"/>
    <property type="match status" value="1"/>
</dbReference>
<dbReference type="SUPFAM" id="SSF52540">
    <property type="entry name" value="P-loop containing nucleoside triphosphate hydrolases"/>
    <property type="match status" value="1"/>
</dbReference>
<dbReference type="PRINTS" id="PR00364">
    <property type="entry name" value="DISEASERSIST"/>
</dbReference>
<evidence type="ECO:0000313" key="3">
    <source>
        <dbReference type="Proteomes" id="UP001054252"/>
    </source>
</evidence>
<dbReference type="InterPro" id="IPR042197">
    <property type="entry name" value="Apaf_helical"/>
</dbReference>
<comment type="caution">
    <text evidence="2">The sequence shown here is derived from an EMBL/GenBank/DDBJ whole genome shotgun (WGS) entry which is preliminary data.</text>
</comment>
<dbReference type="Gene3D" id="1.10.8.430">
    <property type="entry name" value="Helical domain of apoptotic protease-activating factors"/>
    <property type="match status" value="1"/>
</dbReference>
<dbReference type="InterPro" id="IPR044974">
    <property type="entry name" value="Disease_R_plants"/>
</dbReference>
<dbReference type="PANTHER" id="PTHR11017:SF573">
    <property type="entry name" value="ADP-RIBOSYL CYCLASE_CYCLIC ADP-RIBOSE HYDROLASE"/>
    <property type="match status" value="1"/>
</dbReference>
<gene>
    <name evidence="2" type="ORF">SLEP1_g20176</name>
</gene>
<dbReference type="InterPro" id="IPR002182">
    <property type="entry name" value="NB-ARC"/>
</dbReference>
<dbReference type="InterPro" id="IPR027417">
    <property type="entry name" value="P-loop_NTPase"/>
</dbReference>
<evidence type="ECO:0000259" key="1">
    <source>
        <dbReference type="Pfam" id="PF00931"/>
    </source>
</evidence>
<keyword evidence="3" id="KW-1185">Reference proteome</keyword>
<dbReference type="AlphaFoldDB" id="A0AAV5J7P3"/>
<dbReference type="EMBL" id="BPVZ01000029">
    <property type="protein sequence ID" value="GKV08563.1"/>
    <property type="molecule type" value="Genomic_DNA"/>
</dbReference>
<reference evidence="2 3" key="1">
    <citation type="journal article" date="2021" name="Commun. Biol.">
        <title>The genome of Shorea leprosula (Dipterocarpaceae) highlights the ecological relevance of drought in aseasonal tropical rainforests.</title>
        <authorList>
            <person name="Ng K.K.S."/>
            <person name="Kobayashi M.J."/>
            <person name="Fawcett J.A."/>
            <person name="Hatakeyama M."/>
            <person name="Paape T."/>
            <person name="Ng C.H."/>
            <person name="Ang C.C."/>
            <person name="Tnah L.H."/>
            <person name="Lee C.T."/>
            <person name="Nishiyama T."/>
            <person name="Sese J."/>
            <person name="O'Brien M.J."/>
            <person name="Copetti D."/>
            <person name="Mohd Noor M.I."/>
            <person name="Ong R.C."/>
            <person name="Putra M."/>
            <person name="Sireger I.Z."/>
            <person name="Indrioko S."/>
            <person name="Kosugi Y."/>
            <person name="Izuno A."/>
            <person name="Isagi Y."/>
            <person name="Lee S.L."/>
            <person name="Shimizu K.K."/>
        </authorList>
    </citation>
    <scope>NUCLEOTIDE SEQUENCE [LARGE SCALE GENOMIC DNA]</scope>
    <source>
        <strain evidence="2">214</strain>
    </source>
</reference>
<proteinExistence type="predicted"/>
<dbReference type="Gene3D" id="3.40.50.300">
    <property type="entry name" value="P-loop containing nucleotide triphosphate hydrolases"/>
    <property type="match status" value="1"/>
</dbReference>
<dbReference type="GO" id="GO:0043531">
    <property type="term" value="F:ADP binding"/>
    <property type="evidence" value="ECO:0007669"/>
    <property type="project" value="InterPro"/>
</dbReference>
<dbReference type="GO" id="GO:0006952">
    <property type="term" value="P:defense response"/>
    <property type="evidence" value="ECO:0007669"/>
    <property type="project" value="InterPro"/>
</dbReference>
<feature type="domain" description="NB-ARC" evidence="1">
    <location>
        <begin position="1"/>
        <end position="146"/>
    </location>
</feature>
<protein>
    <recommendedName>
        <fullName evidence="1">NB-ARC domain-containing protein</fullName>
    </recommendedName>
</protein>
<organism evidence="2 3">
    <name type="scientific">Rubroshorea leprosula</name>
    <dbReference type="NCBI Taxonomy" id="152421"/>
    <lineage>
        <taxon>Eukaryota</taxon>
        <taxon>Viridiplantae</taxon>
        <taxon>Streptophyta</taxon>
        <taxon>Embryophyta</taxon>
        <taxon>Tracheophyta</taxon>
        <taxon>Spermatophyta</taxon>
        <taxon>Magnoliopsida</taxon>
        <taxon>eudicotyledons</taxon>
        <taxon>Gunneridae</taxon>
        <taxon>Pentapetalae</taxon>
        <taxon>rosids</taxon>
        <taxon>malvids</taxon>
        <taxon>Malvales</taxon>
        <taxon>Dipterocarpaceae</taxon>
        <taxon>Rubroshorea</taxon>
    </lineage>
</organism>
<sequence>MTGIGKTTIVKVIKNRILSEFDGNCLLEDVQLGSKHGGLVGLQKKLLCDILRVRTLHLSDIDDGIDKIRRRLRNKKVLIILDNVDNFRQLDALAKERSWFGNGSRIIVICRDEHLLNAHGMDAKYEVPSLNFHYARRLFSWYAFRQLSPLNDYADCFHEIVRYGGGHPLALKVLGSFLSNKSPPEWTAALEQLKSTLHGEMLKYLETAINLRLREIPFSTEALARKNIARVPQFRAL</sequence>
<evidence type="ECO:0000313" key="2">
    <source>
        <dbReference type="EMBL" id="GKV08563.1"/>
    </source>
</evidence>
<dbReference type="Proteomes" id="UP001054252">
    <property type="component" value="Unassembled WGS sequence"/>
</dbReference>
<dbReference type="Pfam" id="PF00931">
    <property type="entry name" value="NB-ARC"/>
    <property type="match status" value="1"/>
</dbReference>
<name>A0AAV5J7P3_9ROSI</name>
<accession>A0AAV5J7P3</accession>